<dbReference type="SMART" id="SM00849">
    <property type="entry name" value="Lactamase_B"/>
    <property type="match status" value="1"/>
</dbReference>
<name>A0A4R2LDL2_9FIRM</name>
<dbReference type="RefSeq" id="WP_243116576.1">
    <property type="nucleotide sequence ID" value="NZ_SLWV01000006.1"/>
</dbReference>
<evidence type="ECO:0000313" key="2">
    <source>
        <dbReference type="EMBL" id="TCO77445.1"/>
    </source>
</evidence>
<dbReference type="Gene3D" id="3.60.15.10">
    <property type="entry name" value="Ribonuclease Z/Hydroxyacylglutathione hydrolase-like"/>
    <property type="match status" value="1"/>
</dbReference>
<proteinExistence type="predicted"/>
<dbReference type="InterPro" id="IPR001279">
    <property type="entry name" value="Metallo-B-lactamas"/>
</dbReference>
<comment type="caution">
    <text evidence="2">The sequence shown here is derived from an EMBL/GenBank/DDBJ whole genome shotgun (WGS) entry which is preliminary data.</text>
</comment>
<gene>
    <name evidence="2" type="ORF">EV214_10687</name>
</gene>
<dbReference type="InterPro" id="IPR035681">
    <property type="entry name" value="ComA-like_MBL"/>
</dbReference>
<accession>A0A4R2LDL2</accession>
<feature type="domain" description="Metallo-beta-lactamase" evidence="1">
    <location>
        <begin position="52"/>
        <end position="244"/>
    </location>
</feature>
<sequence length="380" mass="42258">MLKKMSKVYLPIFVLVLFFLFILTACSKEQKIEKKSANSAGNLEVHFIDVGQADAILIKNGEKSMLIDGGNNGDSDVVVDYLRSNGIKKLNYVIGTHPHEDHIGGLDAVIDGFDIEKVYMPKVTHTSKTFKDVITAIKNKGLKISNPVVGSEFMLGDANGIILAPNSSEYKDYNNYSIVIKLIYGNTSFLFTGDAEEISEKEMLQKGFDVSADVLKIGHHGSHSSTTSAFLDKVNPEYAVIMTETGNDYGHPHKETMEKLKNKKIPVYRTDESGTIVMISDGDHIQFNINPGDYSYGRESTSTVKKQSNIIQTAQAAEIPIEEKVYADEKEEGLIKGNINSKGEKIYHMPEGAYYKNVKAERMFKTEEEAKDAGFRKSKK</sequence>
<keyword evidence="3" id="KW-1185">Reference proteome</keyword>
<dbReference type="InterPro" id="IPR052159">
    <property type="entry name" value="Competence_DNA_uptake"/>
</dbReference>
<dbReference type="CDD" id="cd07731">
    <property type="entry name" value="ComA-like_MBL-fold"/>
    <property type="match status" value="1"/>
</dbReference>
<dbReference type="EMBL" id="SLWV01000006">
    <property type="protein sequence ID" value="TCO77445.1"/>
    <property type="molecule type" value="Genomic_DNA"/>
</dbReference>
<dbReference type="PANTHER" id="PTHR30619:SF7">
    <property type="entry name" value="BETA-LACTAMASE DOMAIN PROTEIN"/>
    <property type="match status" value="1"/>
</dbReference>
<dbReference type="InterPro" id="IPR036866">
    <property type="entry name" value="RibonucZ/Hydroxyglut_hydro"/>
</dbReference>
<reference evidence="2 3" key="1">
    <citation type="submission" date="2019-03" db="EMBL/GenBank/DDBJ databases">
        <title>Genomic Encyclopedia of Type Strains, Phase IV (KMG-IV): sequencing the most valuable type-strain genomes for metagenomic binning, comparative biology and taxonomic classification.</title>
        <authorList>
            <person name="Goeker M."/>
        </authorList>
    </citation>
    <scope>NUCLEOTIDE SEQUENCE [LARGE SCALE GENOMIC DNA]</scope>
    <source>
        <strain evidence="2 3">DSM 102940</strain>
    </source>
</reference>
<dbReference type="PANTHER" id="PTHR30619">
    <property type="entry name" value="DNA INTERNALIZATION/COMPETENCE PROTEIN COMEC/REC2"/>
    <property type="match status" value="1"/>
</dbReference>
<protein>
    <submittedName>
        <fullName evidence="2">Competence protein ComEC</fullName>
    </submittedName>
</protein>
<evidence type="ECO:0000313" key="3">
    <source>
        <dbReference type="Proteomes" id="UP000294919"/>
    </source>
</evidence>
<dbReference type="AlphaFoldDB" id="A0A4R2LDL2"/>
<evidence type="ECO:0000259" key="1">
    <source>
        <dbReference type="SMART" id="SM00849"/>
    </source>
</evidence>
<dbReference type="Pfam" id="PF00753">
    <property type="entry name" value="Lactamase_B"/>
    <property type="match status" value="1"/>
</dbReference>
<dbReference type="Proteomes" id="UP000294919">
    <property type="component" value="Unassembled WGS sequence"/>
</dbReference>
<dbReference type="PROSITE" id="PS51257">
    <property type="entry name" value="PROKAR_LIPOPROTEIN"/>
    <property type="match status" value="1"/>
</dbReference>
<dbReference type="SUPFAM" id="SSF56281">
    <property type="entry name" value="Metallo-hydrolase/oxidoreductase"/>
    <property type="match status" value="1"/>
</dbReference>
<organism evidence="2 3">
    <name type="scientific">Marinisporobacter balticus</name>
    <dbReference type="NCBI Taxonomy" id="2018667"/>
    <lineage>
        <taxon>Bacteria</taxon>
        <taxon>Bacillati</taxon>
        <taxon>Bacillota</taxon>
        <taxon>Clostridia</taxon>
        <taxon>Peptostreptococcales</taxon>
        <taxon>Thermotaleaceae</taxon>
        <taxon>Marinisporobacter</taxon>
    </lineage>
</organism>